<evidence type="ECO:0000313" key="2">
    <source>
        <dbReference type="Proteomes" id="UP000251891"/>
    </source>
</evidence>
<keyword evidence="2" id="KW-1185">Reference proteome</keyword>
<protein>
    <submittedName>
        <fullName evidence="1">Uncharacterized protein</fullName>
    </submittedName>
</protein>
<gene>
    <name evidence="1" type="ORF">DPM19_00275</name>
</gene>
<organism evidence="1 2">
    <name type="scientific">Actinomadura craniellae</name>
    <dbReference type="NCBI Taxonomy" id="2231787"/>
    <lineage>
        <taxon>Bacteria</taxon>
        <taxon>Bacillati</taxon>
        <taxon>Actinomycetota</taxon>
        <taxon>Actinomycetes</taxon>
        <taxon>Streptosporangiales</taxon>
        <taxon>Thermomonosporaceae</taxon>
        <taxon>Actinomadura</taxon>
    </lineage>
</organism>
<dbReference type="Proteomes" id="UP000251891">
    <property type="component" value="Unassembled WGS sequence"/>
</dbReference>
<dbReference type="AlphaFoldDB" id="A0A365HC40"/>
<comment type="caution">
    <text evidence="1">The sequence shown here is derived from an EMBL/GenBank/DDBJ whole genome shotgun (WGS) entry which is preliminary data.</text>
</comment>
<name>A0A365HC40_9ACTN</name>
<proteinExistence type="predicted"/>
<reference evidence="1 2" key="1">
    <citation type="submission" date="2018-06" db="EMBL/GenBank/DDBJ databases">
        <title>Actinomadura craniellae sp. nov. isolated from marine sponge Craniella sp.</title>
        <authorList>
            <person name="Li L."/>
            <person name="Xu Q.H."/>
            <person name="Lin H.W."/>
            <person name="Lu Y.H."/>
        </authorList>
    </citation>
    <scope>NUCLEOTIDE SEQUENCE [LARGE SCALE GENOMIC DNA]</scope>
    <source>
        <strain evidence="1 2">LHW63021</strain>
    </source>
</reference>
<sequence>MTRQTPYAVRYTPRRSLEAGGTVVTDAQLVYRLLLAVDIQGYSARNAKEQLVAQRELSAALSRAANDLGLDRDLWDKQVGGDGELAILPPGADIPKIVGEFPRRLTEELNEYNRLRTEGRPLRVRLAMHHGTLIEGPFGPAGEAPVEITRLLDADQLRALLGERTADPLVFAISAALYEEVVQSGFCALDPSGFKPVELSVKGIRYSGYLYHDGR</sequence>
<dbReference type="EMBL" id="QLYX01000001">
    <property type="protein sequence ID" value="RAY16661.1"/>
    <property type="molecule type" value="Genomic_DNA"/>
</dbReference>
<evidence type="ECO:0000313" key="1">
    <source>
        <dbReference type="EMBL" id="RAY16661.1"/>
    </source>
</evidence>
<dbReference type="RefSeq" id="WP_111862713.1">
    <property type="nucleotide sequence ID" value="NZ_QLYX01000001.1"/>
</dbReference>
<accession>A0A365HC40</accession>
<dbReference type="OrthoDB" id="4553959at2"/>